<reference evidence="1 2" key="1">
    <citation type="journal article" date="2023" name="Mol. Biol. Evol.">
        <title>Genomics of Secondarily Temperate Adaptation in the Only Non-Antarctic Icefish.</title>
        <authorList>
            <person name="Rivera-Colon A.G."/>
            <person name="Rayamajhi N."/>
            <person name="Minhas B.F."/>
            <person name="Madrigal G."/>
            <person name="Bilyk K.T."/>
            <person name="Yoon V."/>
            <person name="Hune M."/>
            <person name="Gregory S."/>
            <person name="Cheng C.H.C."/>
            <person name="Catchen J.M."/>
        </authorList>
    </citation>
    <scope>NUCLEOTIDE SEQUENCE [LARGE SCALE GENOMIC DNA]</scope>
    <source>
        <strain evidence="1">JC2023a</strain>
    </source>
</reference>
<accession>A0AAN8H4H1</accession>
<evidence type="ECO:0000313" key="1">
    <source>
        <dbReference type="EMBL" id="KAK5901732.1"/>
    </source>
</evidence>
<keyword evidence="2" id="KW-1185">Reference proteome</keyword>
<dbReference type="EMBL" id="JAULUE010002051">
    <property type="protein sequence ID" value="KAK5901732.1"/>
    <property type="molecule type" value="Genomic_DNA"/>
</dbReference>
<sequence length="73" mass="8430">MSSGGGEMSAQRGYWFQDVSSPYLSPECESDRRQTHGAWAGQRAWGLFNLWSRCVWLQEGVLRESKFMLAFCY</sequence>
<dbReference type="Proteomes" id="UP001335648">
    <property type="component" value="Unassembled WGS sequence"/>
</dbReference>
<name>A0AAN8H4H1_9TELE</name>
<dbReference type="AlphaFoldDB" id="A0AAN8H4H1"/>
<evidence type="ECO:0000313" key="2">
    <source>
        <dbReference type="Proteomes" id="UP001335648"/>
    </source>
</evidence>
<organism evidence="1 2">
    <name type="scientific">Champsocephalus esox</name>
    <name type="common">pike icefish</name>
    <dbReference type="NCBI Taxonomy" id="159716"/>
    <lineage>
        <taxon>Eukaryota</taxon>
        <taxon>Metazoa</taxon>
        <taxon>Chordata</taxon>
        <taxon>Craniata</taxon>
        <taxon>Vertebrata</taxon>
        <taxon>Euteleostomi</taxon>
        <taxon>Actinopterygii</taxon>
        <taxon>Neopterygii</taxon>
        <taxon>Teleostei</taxon>
        <taxon>Neoteleostei</taxon>
        <taxon>Acanthomorphata</taxon>
        <taxon>Eupercaria</taxon>
        <taxon>Perciformes</taxon>
        <taxon>Notothenioidei</taxon>
        <taxon>Channichthyidae</taxon>
        <taxon>Champsocephalus</taxon>
    </lineage>
</organism>
<gene>
    <name evidence="1" type="ORF">CesoFtcFv8_007062</name>
</gene>
<proteinExistence type="predicted"/>
<comment type="caution">
    <text evidence="1">The sequence shown here is derived from an EMBL/GenBank/DDBJ whole genome shotgun (WGS) entry which is preliminary data.</text>
</comment>
<protein>
    <submittedName>
        <fullName evidence="1">Uncharacterized protein</fullName>
    </submittedName>
</protein>